<reference evidence="1 2" key="1">
    <citation type="submission" date="2018-03" db="EMBL/GenBank/DDBJ databases">
        <title>Genomic Encyclopedia of Type Strains, Phase III (KMG-III): the genomes of soil and plant-associated and newly described type strains.</title>
        <authorList>
            <person name="Whitman W."/>
        </authorList>
    </citation>
    <scope>NUCLEOTIDE SEQUENCE [LARGE SCALE GENOMIC DNA]</scope>
    <source>
        <strain evidence="1 2">CGMCC 1.12700</strain>
    </source>
</reference>
<sequence>MKTIPYAQLLAQLPENGKHITGYQDNDQIVVYQAYKPAIAEYAVRHQQLGGPGFSYERMSWIKPGFLWMMYRCGWATKEDQESVLAITIAKTDFLQILAEAVPTTFKPKQYSDSNAWKADMKAKAVRLQWDPDHDPFGRKQERRAIQLGLKGDLLKTFGQTYIRSIADITGFVKEQKVHVDRHRLEALLVPAESVMTLEDPALRQAAGL</sequence>
<dbReference type="RefSeq" id="WP_106521026.1">
    <property type="nucleotide sequence ID" value="NZ_PYGD01000001.1"/>
</dbReference>
<dbReference type="Proteomes" id="UP000240572">
    <property type="component" value="Unassembled WGS sequence"/>
</dbReference>
<dbReference type="PANTHER" id="PTHR38567:SF1">
    <property type="entry name" value="DUF4291 DOMAIN-CONTAINING PROTEIN"/>
    <property type="match status" value="1"/>
</dbReference>
<dbReference type="EMBL" id="PYGD01000001">
    <property type="protein sequence ID" value="PSK94313.1"/>
    <property type="molecule type" value="Genomic_DNA"/>
</dbReference>
<keyword evidence="2" id="KW-1185">Reference proteome</keyword>
<dbReference type="OrthoDB" id="65842at2"/>
<proteinExistence type="predicted"/>
<protein>
    <submittedName>
        <fullName evidence="1">Uncharacterized protein DUF4291</fullName>
    </submittedName>
</protein>
<comment type="caution">
    <text evidence="1">The sequence shown here is derived from an EMBL/GenBank/DDBJ whole genome shotgun (WGS) entry which is preliminary data.</text>
</comment>
<evidence type="ECO:0000313" key="2">
    <source>
        <dbReference type="Proteomes" id="UP000240572"/>
    </source>
</evidence>
<name>A0A2P8DAR5_9BACT</name>
<accession>A0A2P8DAR5</accession>
<dbReference type="Pfam" id="PF14124">
    <property type="entry name" value="DUF4291"/>
    <property type="match status" value="1"/>
</dbReference>
<dbReference type="AlphaFoldDB" id="A0A2P8DAR5"/>
<dbReference type="InterPro" id="IPR025633">
    <property type="entry name" value="DUF4291"/>
</dbReference>
<evidence type="ECO:0000313" key="1">
    <source>
        <dbReference type="EMBL" id="PSK94313.1"/>
    </source>
</evidence>
<gene>
    <name evidence="1" type="ORF">B0I18_101468</name>
</gene>
<dbReference type="PANTHER" id="PTHR38567">
    <property type="entry name" value="DUF4291 DOMAIN-CONTAINING PROTEIN"/>
    <property type="match status" value="1"/>
</dbReference>
<organism evidence="1 2">
    <name type="scientific">Taibaiella chishuiensis</name>
    <dbReference type="NCBI Taxonomy" id="1434707"/>
    <lineage>
        <taxon>Bacteria</taxon>
        <taxon>Pseudomonadati</taxon>
        <taxon>Bacteroidota</taxon>
        <taxon>Chitinophagia</taxon>
        <taxon>Chitinophagales</taxon>
        <taxon>Chitinophagaceae</taxon>
        <taxon>Taibaiella</taxon>
    </lineage>
</organism>